<evidence type="ECO:0000313" key="3">
    <source>
        <dbReference type="Proteomes" id="UP000028680"/>
    </source>
</evidence>
<dbReference type="Pfam" id="PF04214">
    <property type="entry name" value="DUF411"/>
    <property type="match status" value="1"/>
</dbReference>
<keyword evidence="1" id="KW-0732">Signal</keyword>
<name>A0AAN0RHW1_9RHOB</name>
<protein>
    <recommendedName>
        <fullName evidence="4">Metal-binding protein</fullName>
    </recommendedName>
</protein>
<organism evidence="2 3">
    <name type="scientific">Planktomarina temperata RCA23</name>
    <dbReference type="NCBI Taxonomy" id="666509"/>
    <lineage>
        <taxon>Bacteria</taxon>
        <taxon>Pseudomonadati</taxon>
        <taxon>Pseudomonadota</taxon>
        <taxon>Alphaproteobacteria</taxon>
        <taxon>Rhodobacterales</taxon>
        <taxon>Paracoccaceae</taxon>
        <taxon>Planktomarina</taxon>
    </lineage>
</organism>
<gene>
    <name evidence="2" type="ORF">RCA23_c09240</name>
</gene>
<dbReference type="RefSeq" id="WP_044049323.1">
    <property type="nucleotide sequence ID" value="NZ_CP003984.1"/>
</dbReference>
<evidence type="ECO:0000256" key="1">
    <source>
        <dbReference type="SAM" id="SignalP"/>
    </source>
</evidence>
<dbReference type="Proteomes" id="UP000028680">
    <property type="component" value="Chromosome"/>
</dbReference>
<feature type="signal peptide" evidence="1">
    <location>
        <begin position="1"/>
        <end position="22"/>
    </location>
</feature>
<dbReference type="KEGG" id="ptp:RCA23_c09240"/>
<accession>A0AAN0RHW1</accession>
<dbReference type="InterPro" id="IPR007332">
    <property type="entry name" value="DUF411"/>
</dbReference>
<feature type="chain" id="PRO_5042921457" description="Metal-binding protein" evidence="1">
    <location>
        <begin position="23"/>
        <end position="164"/>
    </location>
</feature>
<evidence type="ECO:0008006" key="4">
    <source>
        <dbReference type="Google" id="ProtNLM"/>
    </source>
</evidence>
<dbReference type="EMBL" id="CP003984">
    <property type="protein sequence ID" value="AII86479.1"/>
    <property type="molecule type" value="Genomic_DNA"/>
</dbReference>
<keyword evidence="3" id="KW-1185">Reference proteome</keyword>
<dbReference type="AlphaFoldDB" id="A0AAN0RHW1"/>
<evidence type="ECO:0000313" key="2">
    <source>
        <dbReference type="EMBL" id="AII86479.1"/>
    </source>
</evidence>
<reference evidence="2 3" key="1">
    <citation type="journal article" date="2014" name="ISME J.">
        <title>Adaptation of an abundant Roseobacter RCA organism to pelagic systems revealed by genomic and transcriptomic analyses.</title>
        <authorList>
            <person name="Voget S."/>
            <person name="Wemheuer B."/>
            <person name="Brinkhoff T."/>
            <person name="Vollmers J."/>
            <person name="Dietrich S."/>
            <person name="Giebel H.A."/>
            <person name="Beardsley C."/>
            <person name="Sardemann C."/>
            <person name="Bakenhus I."/>
            <person name="Billerbeck S."/>
            <person name="Daniel R."/>
            <person name="Simon M."/>
        </authorList>
    </citation>
    <scope>NUCLEOTIDE SEQUENCE [LARGE SCALE GENOMIC DNA]</scope>
    <source>
        <strain evidence="2 3">RCA23</strain>
    </source>
</reference>
<sequence length="164" mass="17515">MRDQVSLSRRQLLILASSSIVAAPLAALGDGTSPDIHVVKNPQCGCCTAWIEILTDKGFNVTTEDRAGGLLTEFKIESGIPKNMMSCHTAKVDGYFIEGHVPASDIRRLLADLPDALGLAVPAMPYGSPGMGPEDEREAYDVYIISADGTAEVFQHYPKAGIPV</sequence>
<proteinExistence type="predicted"/>